<evidence type="ECO:0000256" key="1">
    <source>
        <dbReference type="SAM" id="MobiDB-lite"/>
    </source>
</evidence>
<feature type="region of interest" description="Disordered" evidence="1">
    <location>
        <begin position="1"/>
        <end position="88"/>
    </location>
</feature>
<organism evidence="2 3">
    <name type="scientific">Euphydryas editha</name>
    <name type="common">Edith's checkerspot</name>
    <dbReference type="NCBI Taxonomy" id="104508"/>
    <lineage>
        <taxon>Eukaryota</taxon>
        <taxon>Metazoa</taxon>
        <taxon>Ecdysozoa</taxon>
        <taxon>Arthropoda</taxon>
        <taxon>Hexapoda</taxon>
        <taxon>Insecta</taxon>
        <taxon>Pterygota</taxon>
        <taxon>Neoptera</taxon>
        <taxon>Endopterygota</taxon>
        <taxon>Lepidoptera</taxon>
        <taxon>Glossata</taxon>
        <taxon>Ditrysia</taxon>
        <taxon>Papilionoidea</taxon>
        <taxon>Nymphalidae</taxon>
        <taxon>Nymphalinae</taxon>
        <taxon>Euphydryas</taxon>
    </lineage>
</organism>
<proteinExistence type="predicted"/>
<evidence type="ECO:0000313" key="2">
    <source>
        <dbReference type="EMBL" id="CAH2084854.1"/>
    </source>
</evidence>
<feature type="compositionally biased region" description="Basic and acidic residues" evidence="1">
    <location>
        <begin position="31"/>
        <end position="43"/>
    </location>
</feature>
<dbReference type="AlphaFoldDB" id="A0AAU9TDR4"/>
<gene>
    <name evidence="2" type="ORF">EEDITHA_LOCUS1388</name>
</gene>
<dbReference type="InterPro" id="IPR013083">
    <property type="entry name" value="Znf_RING/FYVE/PHD"/>
</dbReference>
<dbReference type="SUPFAM" id="SSF57903">
    <property type="entry name" value="FYVE/PHD zinc finger"/>
    <property type="match status" value="1"/>
</dbReference>
<dbReference type="EMBL" id="CAKOGL010000003">
    <property type="protein sequence ID" value="CAH2084854.1"/>
    <property type="molecule type" value="Genomic_DNA"/>
</dbReference>
<sequence>MPINRQRTIAKAAWTEENLQSAKRKKRKKSAKLDKTGKNDKSVPKKVIKDKKKKHIKQKSYKRHFLQESSSESEDEEHLCDDDSDDEMNVDDEIYNKCIICEEFRKNYELWYRCTICGLWAHAICSGWVSPNGYICDLCDQK</sequence>
<keyword evidence="3" id="KW-1185">Reference proteome</keyword>
<name>A0AAU9TDR4_EUPED</name>
<evidence type="ECO:0008006" key="4">
    <source>
        <dbReference type="Google" id="ProtNLM"/>
    </source>
</evidence>
<feature type="compositionally biased region" description="Basic residues" evidence="1">
    <location>
        <begin position="44"/>
        <end position="64"/>
    </location>
</feature>
<dbReference type="InterPro" id="IPR011011">
    <property type="entry name" value="Znf_FYVE_PHD"/>
</dbReference>
<dbReference type="Gene3D" id="3.30.40.10">
    <property type="entry name" value="Zinc/RING finger domain, C3HC4 (zinc finger)"/>
    <property type="match status" value="1"/>
</dbReference>
<comment type="caution">
    <text evidence="2">The sequence shown here is derived from an EMBL/GenBank/DDBJ whole genome shotgun (WGS) entry which is preliminary data.</text>
</comment>
<protein>
    <recommendedName>
        <fullName evidence="4">Zinc finger PHD-type domain-containing protein</fullName>
    </recommendedName>
</protein>
<reference evidence="2" key="1">
    <citation type="submission" date="2022-03" db="EMBL/GenBank/DDBJ databases">
        <authorList>
            <person name="Tunstrom K."/>
        </authorList>
    </citation>
    <scope>NUCLEOTIDE SEQUENCE</scope>
</reference>
<feature type="compositionally biased region" description="Acidic residues" evidence="1">
    <location>
        <begin position="71"/>
        <end position="88"/>
    </location>
</feature>
<dbReference type="Proteomes" id="UP001153954">
    <property type="component" value="Unassembled WGS sequence"/>
</dbReference>
<accession>A0AAU9TDR4</accession>
<evidence type="ECO:0000313" key="3">
    <source>
        <dbReference type="Proteomes" id="UP001153954"/>
    </source>
</evidence>